<dbReference type="Pfam" id="PF04970">
    <property type="entry name" value="LRAT"/>
    <property type="match status" value="1"/>
</dbReference>
<dbReference type="Gene3D" id="3.90.1720.10">
    <property type="entry name" value="endopeptidase domain like (from Nostoc punctiforme)"/>
    <property type="match status" value="1"/>
</dbReference>
<evidence type="ECO:0000256" key="2">
    <source>
        <dbReference type="ARBA" id="ARBA00022679"/>
    </source>
</evidence>
<dbReference type="GO" id="GO:0005737">
    <property type="term" value="C:cytoplasm"/>
    <property type="evidence" value="ECO:0007669"/>
    <property type="project" value="TreeGrafter"/>
</dbReference>
<dbReference type="AlphaFoldDB" id="A0A914Q2N3"/>
<proteinExistence type="inferred from homology"/>
<evidence type="ECO:0000313" key="7">
    <source>
        <dbReference type="WBParaSite" id="PDA_v2.g25014.t1"/>
    </source>
</evidence>
<dbReference type="Proteomes" id="UP000887578">
    <property type="component" value="Unplaced"/>
</dbReference>
<dbReference type="GO" id="GO:0008970">
    <property type="term" value="F:phospholipase A1 activity"/>
    <property type="evidence" value="ECO:0007669"/>
    <property type="project" value="TreeGrafter"/>
</dbReference>
<evidence type="ECO:0000259" key="5">
    <source>
        <dbReference type="Pfam" id="PF04970"/>
    </source>
</evidence>
<organism evidence="6 7">
    <name type="scientific">Panagrolaimus davidi</name>
    <dbReference type="NCBI Taxonomy" id="227884"/>
    <lineage>
        <taxon>Eukaryota</taxon>
        <taxon>Metazoa</taxon>
        <taxon>Ecdysozoa</taxon>
        <taxon>Nematoda</taxon>
        <taxon>Chromadorea</taxon>
        <taxon>Rhabditida</taxon>
        <taxon>Tylenchina</taxon>
        <taxon>Panagrolaimomorpha</taxon>
        <taxon>Panagrolaimoidea</taxon>
        <taxon>Panagrolaimidae</taxon>
        <taxon>Panagrolaimus</taxon>
    </lineage>
</organism>
<protein>
    <submittedName>
        <fullName evidence="7">LRAT domain-containing protein</fullName>
    </submittedName>
</protein>
<comment type="similarity">
    <text evidence="1">Belongs to the H-rev107 family.</text>
</comment>
<evidence type="ECO:0000256" key="3">
    <source>
        <dbReference type="ARBA" id="ARBA00022801"/>
    </source>
</evidence>
<keyword evidence="4" id="KW-0443">Lipid metabolism</keyword>
<keyword evidence="3" id="KW-0378">Hydrolase</keyword>
<dbReference type="InterPro" id="IPR007053">
    <property type="entry name" value="LRAT_dom"/>
</dbReference>
<name>A0A914Q2N3_9BILA</name>
<dbReference type="InterPro" id="IPR051496">
    <property type="entry name" value="H-rev107_PLA/AT"/>
</dbReference>
<accession>A0A914Q2N3</accession>
<evidence type="ECO:0000313" key="6">
    <source>
        <dbReference type="Proteomes" id="UP000887578"/>
    </source>
</evidence>
<dbReference type="PANTHER" id="PTHR13943">
    <property type="entry name" value="HRAS-LIKE SUPPRESSOR - RELATED"/>
    <property type="match status" value="1"/>
</dbReference>
<keyword evidence="2" id="KW-0808">Transferase</keyword>
<dbReference type="PANTHER" id="PTHR13943:SF77">
    <property type="entry name" value="LRAT DOMAIN-CONTAINING PROTEIN"/>
    <property type="match status" value="1"/>
</dbReference>
<dbReference type="GO" id="GO:0070292">
    <property type="term" value="P:N-acylphosphatidylethanolamine metabolic process"/>
    <property type="evidence" value="ECO:0007669"/>
    <property type="project" value="TreeGrafter"/>
</dbReference>
<keyword evidence="6" id="KW-1185">Reference proteome</keyword>
<feature type="domain" description="LRAT" evidence="5">
    <location>
        <begin position="25"/>
        <end position="145"/>
    </location>
</feature>
<dbReference type="WBParaSite" id="PDA_v2.g25014.t1">
    <property type="protein sequence ID" value="PDA_v2.g25014.t1"/>
    <property type="gene ID" value="PDA_v2.g25014"/>
</dbReference>
<reference evidence="7" key="1">
    <citation type="submission" date="2022-11" db="UniProtKB">
        <authorList>
            <consortium name="WormBaseParasite"/>
        </authorList>
    </citation>
    <scope>IDENTIFICATION</scope>
</reference>
<evidence type="ECO:0000256" key="4">
    <source>
        <dbReference type="ARBA" id="ARBA00023098"/>
    </source>
</evidence>
<evidence type="ECO:0000256" key="1">
    <source>
        <dbReference type="ARBA" id="ARBA00007824"/>
    </source>
</evidence>
<sequence>MRSGIMLKSPSKWFEDIKEMEDALTLGDLVETPKSKKSGIIAYNHFGVFSESKYVRRVYTCYITERTGQEGVGVHRTTLKALFEDYGKLRINNYLDGYEGYKALDPLKIAEGAQSAVKHLGKKDKYNFLTSNCEHLATWIRYDKSFSKQNCSVLASCWNYRRRRDCCSCLLVQVTPYIFFRALKSAMSLTPLSRQGLLPVQRPWRGEEA</sequence>
<dbReference type="GO" id="GO:0004623">
    <property type="term" value="F:phospholipase A2 activity"/>
    <property type="evidence" value="ECO:0007669"/>
    <property type="project" value="TreeGrafter"/>
</dbReference>
<dbReference type="GO" id="GO:0016410">
    <property type="term" value="F:N-acyltransferase activity"/>
    <property type="evidence" value="ECO:0007669"/>
    <property type="project" value="TreeGrafter"/>
</dbReference>